<dbReference type="Proteomes" id="UP000298860">
    <property type="component" value="Unassembled WGS sequence"/>
</dbReference>
<gene>
    <name evidence="1" type="ORF">GTS_49040</name>
</gene>
<proteinExistence type="predicted"/>
<dbReference type="GO" id="GO:0003677">
    <property type="term" value="F:DNA binding"/>
    <property type="evidence" value="ECO:0007669"/>
    <property type="project" value="InterPro"/>
</dbReference>
<name>A0A4D4J9D1_9PSEU</name>
<keyword evidence="2" id="KW-1185">Reference proteome</keyword>
<evidence type="ECO:0000313" key="1">
    <source>
        <dbReference type="EMBL" id="GDY33271.1"/>
    </source>
</evidence>
<reference evidence="2" key="1">
    <citation type="submission" date="2019-04" db="EMBL/GenBank/DDBJ databases">
        <title>Draft genome sequence of Pseudonocardiaceae bacterium SL3-2-4.</title>
        <authorList>
            <person name="Ningsih F."/>
            <person name="Yokota A."/>
            <person name="Sakai Y."/>
            <person name="Nanatani K."/>
            <person name="Yabe S."/>
            <person name="Oetari A."/>
            <person name="Sjamsuridzal W."/>
        </authorList>
    </citation>
    <scope>NUCLEOTIDE SEQUENCE [LARGE SCALE GENOMIC DNA]</scope>
    <source>
        <strain evidence="2">SL3-2-4</strain>
    </source>
</reference>
<dbReference type="Gene3D" id="1.10.260.40">
    <property type="entry name" value="lambda repressor-like DNA-binding domains"/>
    <property type="match status" value="1"/>
</dbReference>
<dbReference type="RefSeq" id="WP_137816236.1">
    <property type="nucleotide sequence ID" value="NZ_BJFL01000038.1"/>
</dbReference>
<protein>
    <recommendedName>
        <fullName evidence="3">XRE family transcriptional regulator</fullName>
    </recommendedName>
</protein>
<dbReference type="EMBL" id="BJFL01000038">
    <property type="protein sequence ID" value="GDY33271.1"/>
    <property type="molecule type" value="Genomic_DNA"/>
</dbReference>
<dbReference type="OrthoDB" id="5186342at2"/>
<dbReference type="SUPFAM" id="SSF47413">
    <property type="entry name" value="lambda repressor-like DNA-binding domains"/>
    <property type="match status" value="1"/>
</dbReference>
<dbReference type="AlphaFoldDB" id="A0A4D4J9D1"/>
<accession>A0A4D4J9D1</accession>
<evidence type="ECO:0008006" key="3">
    <source>
        <dbReference type="Google" id="ProtNLM"/>
    </source>
</evidence>
<comment type="caution">
    <text evidence="1">The sequence shown here is derived from an EMBL/GenBank/DDBJ whole genome shotgun (WGS) entry which is preliminary data.</text>
</comment>
<evidence type="ECO:0000313" key="2">
    <source>
        <dbReference type="Proteomes" id="UP000298860"/>
    </source>
</evidence>
<sequence>MSEDWAAVAKAINERVSELGWRQRELADRSHVSQAIVREIQHHTVERRRSPRTLESLSVALGWHPEHLAAVLQGRKPPEPDEPVTAGRDTLWSRLDALEQRMTEITERLDDLKSDLATVIEHVRANR</sequence>
<dbReference type="InterPro" id="IPR010982">
    <property type="entry name" value="Lambda_DNA-bd_dom_sf"/>
</dbReference>
<organism evidence="1 2">
    <name type="scientific">Gandjariella thermophila</name>
    <dbReference type="NCBI Taxonomy" id="1931992"/>
    <lineage>
        <taxon>Bacteria</taxon>
        <taxon>Bacillati</taxon>
        <taxon>Actinomycetota</taxon>
        <taxon>Actinomycetes</taxon>
        <taxon>Pseudonocardiales</taxon>
        <taxon>Pseudonocardiaceae</taxon>
        <taxon>Gandjariella</taxon>
    </lineage>
</organism>